<dbReference type="InterPro" id="IPR005025">
    <property type="entry name" value="FMN_Rdtase-like_dom"/>
</dbReference>
<dbReference type="AlphaFoldDB" id="A0AAU8EN07"/>
<dbReference type="GO" id="GO:0005829">
    <property type="term" value="C:cytosol"/>
    <property type="evidence" value="ECO:0007669"/>
    <property type="project" value="TreeGrafter"/>
</dbReference>
<feature type="domain" description="NADPH-dependent FMN reductase-like" evidence="1">
    <location>
        <begin position="2"/>
        <end position="148"/>
    </location>
</feature>
<protein>
    <submittedName>
        <fullName evidence="2">NAD(P)H-dependent oxidoreductase</fullName>
        <ecNumber evidence="2">1.-.-.-</ecNumber>
    </submittedName>
</protein>
<dbReference type="GO" id="GO:0016491">
    <property type="term" value="F:oxidoreductase activity"/>
    <property type="evidence" value="ECO:0007669"/>
    <property type="project" value="UniProtKB-KW"/>
</dbReference>
<keyword evidence="2" id="KW-0560">Oxidoreductase</keyword>
<evidence type="ECO:0000313" key="2">
    <source>
        <dbReference type="EMBL" id="XCH09959.1"/>
    </source>
</evidence>
<dbReference type="InterPro" id="IPR050712">
    <property type="entry name" value="NAD(P)H-dep_reductase"/>
</dbReference>
<name>A0AAU8EN07_9MICC</name>
<dbReference type="InterPro" id="IPR029039">
    <property type="entry name" value="Flavoprotein-like_sf"/>
</dbReference>
<dbReference type="GO" id="GO:0010181">
    <property type="term" value="F:FMN binding"/>
    <property type="evidence" value="ECO:0007669"/>
    <property type="project" value="TreeGrafter"/>
</dbReference>
<dbReference type="PANTHER" id="PTHR30543:SF21">
    <property type="entry name" value="NAD(P)H-DEPENDENT FMN REDUCTASE LOT6"/>
    <property type="match status" value="1"/>
</dbReference>
<dbReference type="Gene3D" id="3.40.50.360">
    <property type="match status" value="1"/>
</dbReference>
<dbReference type="Pfam" id="PF03358">
    <property type="entry name" value="FMN_red"/>
    <property type="match status" value="1"/>
</dbReference>
<organism evidence="2">
    <name type="scientific">Arthrobacter sp. K5</name>
    <dbReference type="NCBI Taxonomy" id="2839623"/>
    <lineage>
        <taxon>Bacteria</taxon>
        <taxon>Bacillati</taxon>
        <taxon>Actinomycetota</taxon>
        <taxon>Actinomycetes</taxon>
        <taxon>Micrococcales</taxon>
        <taxon>Micrococcaceae</taxon>
        <taxon>Arthrobacter</taxon>
    </lineage>
</organism>
<dbReference type="EMBL" id="CP159279">
    <property type="protein sequence ID" value="XCH09959.1"/>
    <property type="molecule type" value="Genomic_DNA"/>
</dbReference>
<reference evidence="2" key="1">
    <citation type="submission" date="2024-06" db="EMBL/GenBank/DDBJ databases">
        <title>Biodegradation of dimethachlon by Arthrobacter sp. K5: mechanistic insights and ecological implications.</title>
        <authorList>
            <person name="Hu S."/>
            <person name="Lu P."/>
        </authorList>
    </citation>
    <scope>NUCLEOTIDE SEQUENCE</scope>
    <source>
        <strain evidence="2">K5</strain>
    </source>
</reference>
<dbReference type="PANTHER" id="PTHR30543">
    <property type="entry name" value="CHROMATE REDUCTASE"/>
    <property type="match status" value="1"/>
</dbReference>
<evidence type="ECO:0000259" key="1">
    <source>
        <dbReference type="Pfam" id="PF03358"/>
    </source>
</evidence>
<sequence length="185" mass="20272">MVKIAVVVGSTRPGRRSRQVADWVMARATSRGGAEFEMLDLADYSLPLLDEPMPPSLGNYQHEHTKAWARAVSRFDGFIFVTAEYNHSVPGVLKNALDFLYAEWNNKAAGFVSYGSAGGVRAAENLRLIAGELQMADVRAQVALSFATDFENFTSFTPSQAAEDALEPLLDQLISWATALKSLRT</sequence>
<accession>A0AAU8EN07</accession>
<gene>
    <name evidence="2" type="ORF">ABRP34_14010</name>
</gene>
<proteinExistence type="predicted"/>
<dbReference type="RefSeq" id="WP_353710632.1">
    <property type="nucleotide sequence ID" value="NZ_CP159279.1"/>
</dbReference>
<dbReference type="EC" id="1.-.-.-" evidence="2"/>
<dbReference type="SUPFAM" id="SSF52218">
    <property type="entry name" value="Flavoproteins"/>
    <property type="match status" value="1"/>
</dbReference>